<keyword evidence="3 5" id="KW-1133">Transmembrane helix</keyword>
<reference evidence="7 8" key="1">
    <citation type="journal article" date="2015" name="Genome Biol.">
        <title>Comparative genomics of Steinernema reveals deeply conserved gene regulatory networks.</title>
        <authorList>
            <person name="Dillman A.R."/>
            <person name="Macchietto M."/>
            <person name="Porter C.F."/>
            <person name="Rogers A."/>
            <person name="Williams B."/>
            <person name="Antoshechkin I."/>
            <person name="Lee M.M."/>
            <person name="Goodwin Z."/>
            <person name="Lu X."/>
            <person name="Lewis E.E."/>
            <person name="Goodrich-Blair H."/>
            <person name="Stock S.P."/>
            <person name="Adams B.J."/>
            <person name="Sternberg P.W."/>
            <person name="Mortazavi A."/>
        </authorList>
    </citation>
    <scope>NUCLEOTIDE SEQUENCE [LARGE SCALE GENOMIC DNA]</scope>
    <source>
        <strain evidence="7 8">ALL</strain>
    </source>
</reference>
<evidence type="ECO:0000313" key="8">
    <source>
        <dbReference type="Proteomes" id="UP000298663"/>
    </source>
</evidence>
<evidence type="ECO:0000313" key="7">
    <source>
        <dbReference type="EMBL" id="TKR73649.1"/>
    </source>
</evidence>
<evidence type="ECO:0000256" key="5">
    <source>
        <dbReference type="SAM" id="Phobius"/>
    </source>
</evidence>
<dbReference type="PANTHER" id="PTHR23017">
    <property type="entry name" value="SERPENTINE RECEPTOR, CLASS X"/>
    <property type="match status" value="1"/>
</dbReference>
<accession>A0A4U5MV06</accession>
<dbReference type="AlphaFoldDB" id="A0A4U5MV06"/>
<dbReference type="Pfam" id="PF10328">
    <property type="entry name" value="7TM_GPCR_Srx"/>
    <property type="match status" value="1"/>
</dbReference>
<proteinExistence type="predicted"/>
<reference evidence="7 8" key="2">
    <citation type="journal article" date="2019" name="G3 (Bethesda)">
        <title>Hybrid Assembly of the Genome of the Entomopathogenic Nematode Steinernema carpocapsae Identifies the X-Chromosome.</title>
        <authorList>
            <person name="Serra L."/>
            <person name="Macchietto M."/>
            <person name="Macias-Munoz A."/>
            <person name="McGill C.J."/>
            <person name="Rodriguez I.M."/>
            <person name="Rodriguez B."/>
            <person name="Murad R."/>
            <person name="Mortazavi A."/>
        </authorList>
    </citation>
    <scope>NUCLEOTIDE SEQUENCE [LARGE SCALE GENOMIC DNA]</scope>
    <source>
        <strain evidence="7 8">ALL</strain>
    </source>
</reference>
<gene>
    <name evidence="7" type="ORF">L596_020935</name>
</gene>
<evidence type="ECO:0000256" key="4">
    <source>
        <dbReference type="ARBA" id="ARBA00023136"/>
    </source>
</evidence>
<name>A0A4U5MV06_STECR</name>
<comment type="subcellular location">
    <subcellularLocation>
        <location evidence="1">Membrane</location>
    </subcellularLocation>
</comment>
<organism evidence="7 8">
    <name type="scientific">Steinernema carpocapsae</name>
    <name type="common">Entomopathogenic nematode</name>
    <dbReference type="NCBI Taxonomy" id="34508"/>
    <lineage>
        <taxon>Eukaryota</taxon>
        <taxon>Metazoa</taxon>
        <taxon>Ecdysozoa</taxon>
        <taxon>Nematoda</taxon>
        <taxon>Chromadorea</taxon>
        <taxon>Rhabditida</taxon>
        <taxon>Tylenchina</taxon>
        <taxon>Panagrolaimomorpha</taxon>
        <taxon>Strongyloidoidea</taxon>
        <taxon>Steinernematidae</taxon>
        <taxon>Steinernema</taxon>
    </lineage>
</organism>
<dbReference type="Gene3D" id="1.20.1070.10">
    <property type="entry name" value="Rhodopsin 7-helix transmembrane proteins"/>
    <property type="match status" value="1"/>
</dbReference>
<keyword evidence="8" id="KW-1185">Reference proteome</keyword>
<keyword evidence="2 5" id="KW-0812">Transmembrane</keyword>
<feature type="transmembrane region" description="Helical" evidence="5">
    <location>
        <begin position="69"/>
        <end position="92"/>
    </location>
</feature>
<dbReference type="Proteomes" id="UP000298663">
    <property type="component" value="Unassembled WGS sequence"/>
</dbReference>
<dbReference type="SUPFAM" id="SSF81321">
    <property type="entry name" value="Family A G protein-coupled receptor-like"/>
    <property type="match status" value="1"/>
</dbReference>
<dbReference type="InterPro" id="IPR019430">
    <property type="entry name" value="7TM_GPCR_serpentine_rcpt_Srx"/>
</dbReference>
<feature type="transmembrane region" description="Helical" evidence="5">
    <location>
        <begin position="113"/>
        <end position="140"/>
    </location>
</feature>
<dbReference type="PROSITE" id="PS50262">
    <property type="entry name" value="G_PROTEIN_RECEP_F1_2"/>
    <property type="match status" value="1"/>
</dbReference>
<evidence type="ECO:0000256" key="1">
    <source>
        <dbReference type="ARBA" id="ARBA00004370"/>
    </source>
</evidence>
<dbReference type="EMBL" id="AZBU02000006">
    <property type="protein sequence ID" value="TKR73649.1"/>
    <property type="molecule type" value="Genomic_DNA"/>
</dbReference>
<evidence type="ECO:0000256" key="2">
    <source>
        <dbReference type="ARBA" id="ARBA00022692"/>
    </source>
</evidence>
<dbReference type="PANTHER" id="PTHR23017:SF21">
    <property type="entry name" value="7TM GPCR SERPENTINE RECEPTOR CLASS X (SRX) DOMAIN-CONTAINING PROTEIN"/>
    <property type="match status" value="1"/>
</dbReference>
<keyword evidence="4 5" id="KW-0472">Membrane</keyword>
<feature type="domain" description="G-protein coupled receptors family 1 profile" evidence="6">
    <location>
        <begin position="9"/>
        <end position="265"/>
    </location>
</feature>
<protein>
    <recommendedName>
        <fullName evidence="6">G-protein coupled receptors family 1 profile domain-containing protein</fullName>
    </recommendedName>
</protein>
<dbReference type="InterPro" id="IPR017452">
    <property type="entry name" value="GPCR_Rhodpsn_7TM"/>
</dbReference>
<evidence type="ECO:0000256" key="3">
    <source>
        <dbReference type="ARBA" id="ARBA00022989"/>
    </source>
</evidence>
<feature type="transmembrane region" description="Helical" evidence="5">
    <location>
        <begin position="160"/>
        <end position="190"/>
    </location>
</feature>
<feature type="transmembrane region" description="Helical" evidence="5">
    <location>
        <begin position="211"/>
        <end position="231"/>
    </location>
</feature>
<dbReference type="GO" id="GO:0016020">
    <property type="term" value="C:membrane"/>
    <property type="evidence" value="ECO:0007669"/>
    <property type="project" value="UniProtKB-SubCell"/>
</dbReference>
<feature type="transmembrane region" description="Helical" evidence="5">
    <location>
        <begin position="243"/>
        <end position="265"/>
    </location>
</feature>
<sequence length="339" mass="38939">MFLQLALLAVMLGLVNLYFIKTMPIFRNAFGWFWASRTFGEIMVNVIHAGYNAPVTLFQPEHIPYIVGILPYIFAYIFATGSCIMHAVVSLNRCIAVYSPLKYKRIFTRQRSFRVITVMWILVLISGSLLVSFPCNAIGYSPTLYEYIFVKCSPFLYRDFSIVGTIINCGCWLLCFCTVLTDISTLLRIIYIKKVLKWGGEDKNLRRDIRFFAQTSVQNLTMIMAVTTIVLANNRNHEDNKILHIFGFNTLLLTHVNNALSLIFFNPEVRNKIINKLTGKKDAIKKMSISFVQNNYYPHTQRLKSVGHLYAQISPLQSTAFNSFMNTPDRARTSRKMTL</sequence>
<dbReference type="OrthoDB" id="5790757at2759"/>
<comment type="caution">
    <text evidence="7">The sequence shown here is derived from an EMBL/GenBank/DDBJ whole genome shotgun (WGS) entry which is preliminary data.</text>
</comment>
<evidence type="ECO:0000259" key="6">
    <source>
        <dbReference type="PROSITE" id="PS50262"/>
    </source>
</evidence>